<name>A0AAV4XCC9_CAEEX</name>
<dbReference type="Proteomes" id="UP001054945">
    <property type="component" value="Unassembled WGS sequence"/>
</dbReference>
<sequence>MSLASETKVISISLSKIIYLRFSNGNLRSKSFHRSTEEPRQETNGREGALCLPACPTTSALLNFGKRYEYDDKDRQFLDSSLEDINEFISQISLDIFFPWISAHSFLLQASEG</sequence>
<dbReference type="EMBL" id="BPLR01017416">
    <property type="protein sequence ID" value="GIY91473.1"/>
    <property type="molecule type" value="Genomic_DNA"/>
</dbReference>
<keyword evidence="2" id="KW-1185">Reference proteome</keyword>
<accession>A0AAV4XCC9</accession>
<organism evidence="1 2">
    <name type="scientific">Caerostris extrusa</name>
    <name type="common">Bark spider</name>
    <name type="synonym">Caerostris bankana</name>
    <dbReference type="NCBI Taxonomy" id="172846"/>
    <lineage>
        <taxon>Eukaryota</taxon>
        <taxon>Metazoa</taxon>
        <taxon>Ecdysozoa</taxon>
        <taxon>Arthropoda</taxon>
        <taxon>Chelicerata</taxon>
        <taxon>Arachnida</taxon>
        <taxon>Araneae</taxon>
        <taxon>Araneomorphae</taxon>
        <taxon>Entelegynae</taxon>
        <taxon>Araneoidea</taxon>
        <taxon>Araneidae</taxon>
        <taxon>Caerostris</taxon>
    </lineage>
</organism>
<evidence type="ECO:0000313" key="1">
    <source>
        <dbReference type="EMBL" id="GIY91473.1"/>
    </source>
</evidence>
<proteinExistence type="predicted"/>
<evidence type="ECO:0000313" key="2">
    <source>
        <dbReference type="Proteomes" id="UP001054945"/>
    </source>
</evidence>
<dbReference type="AlphaFoldDB" id="A0AAV4XCC9"/>
<comment type="caution">
    <text evidence="1">The sequence shown here is derived from an EMBL/GenBank/DDBJ whole genome shotgun (WGS) entry which is preliminary data.</text>
</comment>
<gene>
    <name evidence="1" type="ORF">CEXT_719941</name>
</gene>
<protein>
    <submittedName>
        <fullName evidence="1">Uncharacterized protein</fullName>
    </submittedName>
</protein>
<reference evidence="1 2" key="1">
    <citation type="submission" date="2021-06" db="EMBL/GenBank/DDBJ databases">
        <title>Caerostris extrusa draft genome.</title>
        <authorList>
            <person name="Kono N."/>
            <person name="Arakawa K."/>
        </authorList>
    </citation>
    <scope>NUCLEOTIDE SEQUENCE [LARGE SCALE GENOMIC DNA]</scope>
</reference>